<evidence type="ECO:0000313" key="12">
    <source>
        <dbReference type="Proteomes" id="UP000179076"/>
    </source>
</evidence>
<dbReference type="GO" id="GO:0005829">
    <property type="term" value="C:cytosol"/>
    <property type="evidence" value="ECO:0007669"/>
    <property type="project" value="TreeGrafter"/>
</dbReference>
<dbReference type="SUPFAM" id="SSF53597">
    <property type="entry name" value="Dihydrofolate reductase-like"/>
    <property type="match status" value="1"/>
</dbReference>
<dbReference type="InterPro" id="IPR001796">
    <property type="entry name" value="DHFR_dom"/>
</dbReference>
<dbReference type="FunFam" id="3.40.430.10:FF:000001">
    <property type="entry name" value="Dihydrofolate reductase"/>
    <property type="match status" value="1"/>
</dbReference>
<proteinExistence type="inferred from homology"/>
<dbReference type="Proteomes" id="UP000179076">
    <property type="component" value="Unassembled WGS sequence"/>
</dbReference>
<dbReference type="GO" id="GO:0046654">
    <property type="term" value="P:tetrahydrofolate biosynthetic process"/>
    <property type="evidence" value="ECO:0007669"/>
    <property type="project" value="UniProtKB-UniPathway"/>
</dbReference>
<evidence type="ECO:0000256" key="9">
    <source>
        <dbReference type="RuleBase" id="RU004474"/>
    </source>
</evidence>
<organism evidence="11 12">
    <name type="scientific">Candidatus Muproteobacteria bacterium RBG_16_60_9</name>
    <dbReference type="NCBI Taxonomy" id="1817755"/>
    <lineage>
        <taxon>Bacteria</taxon>
        <taxon>Pseudomonadati</taxon>
        <taxon>Pseudomonadota</taxon>
        <taxon>Candidatus Muproteobacteria</taxon>
    </lineage>
</organism>
<sequence length="161" mass="18089">MISLIAALAENRVIGNHNALPWRLPADLQHFRKLTTGNPVIMGRRNFESIGRPLPQRTNIVVTRRPNFQATGCIVVDSLDSAFAACREAPDVFIIGGAEIYAQTIDRADRLLLTLVHAAVPGDTFFPEIDWSPWRETARESHAPDERHAHAYSFVTYERTL</sequence>
<dbReference type="InterPro" id="IPR024072">
    <property type="entry name" value="DHFR-like_dom_sf"/>
</dbReference>
<evidence type="ECO:0000256" key="7">
    <source>
        <dbReference type="ARBA" id="ARBA00025067"/>
    </source>
</evidence>
<evidence type="ECO:0000313" key="11">
    <source>
        <dbReference type="EMBL" id="OGI65699.1"/>
    </source>
</evidence>
<dbReference type="PIRSF" id="PIRSF000194">
    <property type="entry name" value="DHFR"/>
    <property type="match status" value="1"/>
</dbReference>
<comment type="pathway">
    <text evidence="1 8">Cofactor biosynthesis; tetrahydrofolate biosynthesis; 5,6,7,8-tetrahydrofolate from 7,8-dihydrofolate: step 1/1.</text>
</comment>
<dbReference type="GO" id="GO:0046452">
    <property type="term" value="P:dihydrofolate metabolic process"/>
    <property type="evidence" value="ECO:0007669"/>
    <property type="project" value="TreeGrafter"/>
</dbReference>
<dbReference type="GO" id="GO:0006730">
    <property type="term" value="P:one-carbon metabolic process"/>
    <property type="evidence" value="ECO:0007669"/>
    <property type="project" value="UniProtKB-KW"/>
</dbReference>
<comment type="catalytic activity">
    <reaction evidence="8">
        <text>(6S)-5,6,7,8-tetrahydrofolate + NADP(+) = 7,8-dihydrofolate + NADPH + H(+)</text>
        <dbReference type="Rhea" id="RHEA:15009"/>
        <dbReference type="ChEBI" id="CHEBI:15378"/>
        <dbReference type="ChEBI" id="CHEBI:57451"/>
        <dbReference type="ChEBI" id="CHEBI:57453"/>
        <dbReference type="ChEBI" id="CHEBI:57783"/>
        <dbReference type="ChEBI" id="CHEBI:58349"/>
        <dbReference type="EC" id="1.5.1.3"/>
    </reaction>
</comment>
<evidence type="ECO:0000256" key="2">
    <source>
        <dbReference type="ARBA" id="ARBA00009539"/>
    </source>
</evidence>
<dbReference type="PANTHER" id="PTHR48069:SF3">
    <property type="entry name" value="DIHYDROFOLATE REDUCTASE"/>
    <property type="match status" value="1"/>
</dbReference>
<evidence type="ECO:0000256" key="1">
    <source>
        <dbReference type="ARBA" id="ARBA00004903"/>
    </source>
</evidence>
<dbReference type="PRINTS" id="PR00070">
    <property type="entry name" value="DHFR"/>
</dbReference>
<dbReference type="AlphaFoldDB" id="A0A1F6V885"/>
<dbReference type="PANTHER" id="PTHR48069">
    <property type="entry name" value="DIHYDROFOLATE REDUCTASE"/>
    <property type="match status" value="1"/>
</dbReference>
<dbReference type="PROSITE" id="PS00075">
    <property type="entry name" value="DHFR_1"/>
    <property type="match status" value="1"/>
</dbReference>
<comment type="function">
    <text evidence="7 8">Key enzyme in folate metabolism. Catalyzes an essential reaction for de novo glycine and purine synthesis, and for DNA precursor synthesis.</text>
</comment>
<dbReference type="InterPro" id="IPR012259">
    <property type="entry name" value="DHFR"/>
</dbReference>
<evidence type="ECO:0000259" key="10">
    <source>
        <dbReference type="PROSITE" id="PS51330"/>
    </source>
</evidence>
<keyword evidence="5 8" id="KW-0521">NADP</keyword>
<dbReference type="Pfam" id="PF00186">
    <property type="entry name" value="DHFR_1"/>
    <property type="match status" value="1"/>
</dbReference>
<reference evidence="11 12" key="1">
    <citation type="journal article" date="2016" name="Nat. Commun.">
        <title>Thousands of microbial genomes shed light on interconnected biogeochemical processes in an aquifer system.</title>
        <authorList>
            <person name="Anantharaman K."/>
            <person name="Brown C.T."/>
            <person name="Hug L.A."/>
            <person name="Sharon I."/>
            <person name="Castelle C.J."/>
            <person name="Probst A.J."/>
            <person name="Thomas B.C."/>
            <person name="Singh A."/>
            <person name="Wilkins M.J."/>
            <person name="Karaoz U."/>
            <person name="Brodie E.L."/>
            <person name="Williams K.H."/>
            <person name="Hubbard S.S."/>
            <person name="Banfield J.F."/>
        </authorList>
    </citation>
    <scope>NUCLEOTIDE SEQUENCE [LARGE SCALE GENOMIC DNA]</scope>
</reference>
<protein>
    <recommendedName>
        <fullName evidence="3 8">Dihydrofolate reductase</fullName>
        <ecNumber evidence="3 8">1.5.1.3</ecNumber>
    </recommendedName>
</protein>
<dbReference type="GO" id="GO:0004146">
    <property type="term" value="F:dihydrofolate reductase activity"/>
    <property type="evidence" value="ECO:0007669"/>
    <property type="project" value="UniProtKB-EC"/>
</dbReference>
<dbReference type="PROSITE" id="PS51330">
    <property type="entry name" value="DHFR_2"/>
    <property type="match status" value="1"/>
</dbReference>
<dbReference type="UniPathway" id="UPA00077">
    <property type="reaction ID" value="UER00158"/>
</dbReference>
<dbReference type="CDD" id="cd00209">
    <property type="entry name" value="DHFR"/>
    <property type="match status" value="1"/>
</dbReference>
<dbReference type="Gene3D" id="3.40.430.10">
    <property type="entry name" value="Dihydrofolate Reductase, subunit A"/>
    <property type="match status" value="1"/>
</dbReference>
<evidence type="ECO:0000256" key="4">
    <source>
        <dbReference type="ARBA" id="ARBA00022563"/>
    </source>
</evidence>
<comment type="similarity">
    <text evidence="2 8 9">Belongs to the dihydrofolate reductase family.</text>
</comment>
<dbReference type="InterPro" id="IPR017925">
    <property type="entry name" value="DHFR_CS"/>
</dbReference>
<comment type="caution">
    <text evidence="11">The sequence shown here is derived from an EMBL/GenBank/DDBJ whole genome shotgun (WGS) entry which is preliminary data.</text>
</comment>
<name>A0A1F6V885_9PROT</name>
<evidence type="ECO:0000256" key="3">
    <source>
        <dbReference type="ARBA" id="ARBA00012856"/>
    </source>
</evidence>
<dbReference type="EC" id="1.5.1.3" evidence="3 8"/>
<gene>
    <name evidence="11" type="ORF">A2W18_14850</name>
</gene>
<feature type="domain" description="DHFR" evidence="10">
    <location>
        <begin position="1"/>
        <end position="159"/>
    </location>
</feature>
<evidence type="ECO:0000256" key="8">
    <source>
        <dbReference type="PIRNR" id="PIRNR000194"/>
    </source>
</evidence>
<keyword evidence="6 8" id="KW-0560">Oxidoreductase</keyword>
<dbReference type="EMBL" id="MFSP01000103">
    <property type="protein sequence ID" value="OGI65699.1"/>
    <property type="molecule type" value="Genomic_DNA"/>
</dbReference>
<dbReference type="NCBIfam" id="NF008037">
    <property type="entry name" value="PRK10769.1"/>
    <property type="match status" value="1"/>
</dbReference>
<evidence type="ECO:0000256" key="6">
    <source>
        <dbReference type="ARBA" id="ARBA00023002"/>
    </source>
</evidence>
<dbReference type="GO" id="GO:0070401">
    <property type="term" value="F:NADP+ binding"/>
    <property type="evidence" value="ECO:0007669"/>
    <property type="project" value="UniProtKB-ARBA"/>
</dbReference>
<evidence type="ECO:0000256" key="5">
    <source>
        <dbReference type="ARBA" id="ARBA00022857"/>
    </source>
</evidence>
<dbReference type="GO" id="GO:0046655">
    <property type="term" value="P:folic acid metabolic process"/>
    <property type="evidence" value="ECO:0007669"/>
    <property type="project" value="TreeGrafter"/>
</dbReference>
<keyword evidence="4 8" id="KW-0554">One-carbon metabolism</keyword>
<accession>A0A1F6V885</accession>